<dbReference type="EMBL" id="JACHFD010000003">
    <property type="protein sequence ID" value="MBB5350684.1"/>
    <property type="molecule type" value="Genomic_DNA"/>
</dbReference>
<dbReference type="Proteomes" id="UP000557717">
    <property type="component" value="Unassembled WGS sequence"/>
</dbReference>
<comment type="caution">
    <text evidence="2">The sequence shown here is derived from an EMBL/GenBank/DDBJ whole genome shotgun (WGS) entry which is preliminary data.</text>
</comment>
<reference evidence="2 3" key="1">
    <citation type="submission" date="2020-08" db="EMBL/GenBank/DDBJ databases">
        <title>Genomic Encyclopedia of Type Strains, Phase IV (KMG-IV): sequencing the most valuable type-strain genomes for metagenomic binning, comparative biology and taxonomic classification.</title>
        <authorList>
            <person name="Goeker M."/>
        </authorList>
    </citation>
    <scope>NUCLEOTIDE SEQUENCE [LARGE SCALE GENOMIC DNA]</scope>
    <source>
        <strain evidence="2 3">YC6886</strain>
    </source>
</reference>
<organism evidence="2 3">
    <name type="scientific">Haloferula luteola</name>
    <dbReference type="NCBI Taxonomy" id="595692"/>
    <lineage>
        <taxon>Bacteria</taxon>
        <taxon>Pseudomonadati</taxon>
        <taxon>Verrucomicrobiota</taxon>
        <taxon>Verrucomicrobiia</taxon>
        <taxon>Verrucomicrobiales</taxon>
        <taxon>Verrucomicrobiaceae</taxon>
        <taxon>Haloferula</taxon>
    </lineage>
</organism>
<accession>A0A840V4X3</accession>
<dbReference type="AlphaFoldDB" id="A0A840V4X3"/>
<protein>
    <submittedName>
        <fullName evidence="2">Anti-sigma factor ChrR (Cupin superfamily)</fullName>
    </submittedName>
</protein>
<dbReference type="InterPro" id="IPR025979">
    <property type="entry name" value="ChrR-like_cupin_dom"/>
</dbReference>
<keyword evidence="3" id="KW-1185">Reference proteome</keyword>
<evidence type="ECO:0000313" key="2">
    <source>
        <dbReference type="EMBL" id="MBB5350684.1"/>
    </source>
</evidence>
<proteinExistence type="predicted"/>
<dbReference type="Pfam" id="PF12973">
    <property type="entry name" value="Cupin_7"/>
    <property type="match status" value="1"/>
</dbReference>
<sequence>MNPTRPPSSSRDLAQEFACLVGLDALDGAEASAMEHCHECPLGLAARAAMGYDETLAEMTAASYPPIAPPAALKDAIFSKISPKETSAPSKQGYFFLGDQEGTWTDLPGGKVRVKILSDLEDSPHTLVLLEADPGGVFFPHAHKGMEEVFMISGDLETEGHHMHAGDYLRAAPGTRHHRAISHGGCRAIMVTARENHPRRAIGLYAGLVRSLRSLRRR</sequence>
<dbReference type="InterPro" id="IPR011051">
    <property type="entry name" value="RmlC_Cupin_sf"/>
</dbReference>
<evidence type="ECO:0000313" key="3">
    <source>
        <dbReference type="Proteomes" id="UP000557717"/>
    </source>
</evidence>
<dbReference type="RefSeq" id="WP_184016181.1">
    <property type="nucleotide sequence ID" value="NZ_JACHFD010000003.1"/>
</dbReference>
<feature type="domain" description="ChrR-like cupin" evidence="1">
    <location>
        <begin position="101"/>
        <end position="189"/>
    </location>
</feature>
<gene>
    <name evidence="2" type="ORF">HNR46_000912</name>
</gene>
<evidence type="ECO:0000259" key="1">
    <source>
        <dbReference type="Pfam" id="PF12973"/>
    </source>
</evidence>
<dbReference type="SUPFAM" id="SSF51182">
    <property type="entry name" value="RmlC-like cupins"/>
    <property type="match status" value="1"/>
</dbReference>
<name>A0A840V4X3_9BACT</name>
<dbReference type="InterPro" id="IPR014710">
    <property type="entry name" value="RmlC-like_jellyroll"/>
</dbReference>
<dbReference type="Gene3D" id="2.60.120.10">
    <property type="entry name" value="Jelly Rolls"/>
    <property type="match status" value="1"/>
</dbReference>